<reference evidence="5" key="1">
    <citation type="journal article" date="2013" name="Environ. Microbiol.">
        <title>Microbiota from the distal guts of lean and obese adolescents exhibit partial functional redundancy besides clear differences in community structure.</title>
        <authorList>
            <person name="Ferrer M."/>
            <person name="Ruiz A."/>
            <person name="Lanza F."/>
            <person name="Haange S.B."/>
            <person name="Oberbach A."/>
            <person name="Till H."/>
            <person name="Bargiela R."/>
            <person name="Campoy C."/>
            <person name="Segura M.T."/>
            <person name="Richter M."/>
            <person name="von Bergen M."/>
            <person name="Seifert J."/>
            <person name="Suarez A."/>
        </authorList>
    </citation>
    <scope>NUCLEOTIDE SEQUENCE</scope>
</reference>
<dbReference type="InterPro" id="IPR037118">
    <property type="entry name" value="Val-tRNA_synth_C_sf"/>
</dbReference>
<dbReference type="GO" id="GO:0005737">
    <property type="term" value="C:cytoplasm"/>
    <property type="evidence" value="ECO:0007669"/>
    <property type="project" value="InterPro"/>
</dbReference>
<dbReference type="EC" id="6.1.1.9" evidence="5"/>
<keyword evidence="2" id="KW-0067">ATP-binding</keyword>
<dbReference type="InterPro" id="IPR019499">
    <property type="entry name" value="Val-tRNA_synth_tRNA-bd"/>
</dbReference>
<dbReference type="AlphaFoldDB" id="K1T7U4"/>
<dbReference type="GO" id="GO:0005524">
    <property type="term" value="F:ATP binding"/>
    <property type="evidence" value="ECO:0007669"/>
    <property type="project" value="UniProtKB-KW"/>
</dbReference>
<sequence>LARVNGMLSNPNFVSKAPEKKINEEKAKQAKYQQMMDQVKEQLARLQK</sequence>
<dbReference type="InterPro" id="IPR010978">
    <property type="entry name" value="tRNA-bd_arm"/>
</dbReference>
<evidence type="ECO:0000259" key="4">
    <source>
        <dbReference type="Pfam" id="PF10458"/>
    </source>
</evidence>
<feature type="non-terminal residue" evidence="5">
    <location>
        <position position="1"/>
    </location>
</feature>
<evidence type="ECO:0000256" key="2">
    <source>
        <dbReference type="ARBA" id="ARBA00022840"/>
    </source>
</evidence>
<gene>
    <name evidence="5" type="ORF">OBE_04507</name>
</gene>
<evidence type="ECO:0000313" key="5">
    <source>
        <dbReference type="EMBL" id="EKC69247.1"/>
    </source>
</evidence>
<keyword evidence="1" id="KW-0547">Nucleotide-binding</keyword>
<keyword evidence="5" id="KW-0436">Ligase</keyword>
<feature type="region of interest" description="Disordered" evidence="3">
    <location>
        <begin position="1"/>
        <end position="21"/>
    </location>
</feature>
<keyword evidence="5" id="KW-0030">Aminoacyl-tRNA synthetase</keyword>
<protein>
    <submittedName>
        <fullName evidence="5">Protein containing Valyl-tRNA synthetase, class Ia, tRNA binding arm domain protein</fullName>
        <ecNumber evidence="5">6.1.1.9</ecNumber>
    </submittedName>
</protein>
<name>K1T7U4_9ZZZZ</name>
<dbReference type="EMBL" id="AJWZ01003067">
    <property type="protein sequence ID" value="EKC69247.1"/>
    <property type="molecule type" value="Genomic_DNA"/>
</dbReference>
<dbReference type="Pfam" id="PF10458">
    <property type="entry name" value="Val_tRNA-synt_C"/>
    <property type="match status" value="1"/>
</dbReference>
<evidence type="ECO:0000256" key="3">
    <source>
        <dbReference type="SAM" id="MobiDB-lite"/>
    </source>
</evidence>
<dbReference type="GO" id="GO:0004832">
    <property type="term" value="F:valine-tRNA ligase activity"/>
    <property type="evidence" value="ECO:0007669"/>
    <property type="project" value="UniProtKB-EC"/>
</dbReference>
<dbReference type="Gene3D" id="1.10.287.380">
    <property type="entry name" value="Valyl-tRNA synthetase, C-terminal domain"/>
    <property type="match status" value="1"/>
</dbReference>
<dbReference type="GO" id="GO:0006438">
    <property type="term" value="P:valyl-tRNA aminoacylation"/>
    <property type="evidence" value="ECO:0007669"/>
    <property type="project" value="InterPro"/>
</dbReference>
<accession>K1T7U4</accession>
<comment type="caution">
    <text evidence="5">The sequence shown here is derived from an EMBL/GenBank/DDBJ whole genome shotgun (WGS) entry which is preliminary data.</text>
</comment>
<dbReference type="SUPFAM" id="SSF46589">
    <property type="entry name" value="tRNA-binding arm"/>
    <property type="match status" value="1"/>
</dbReference>
<proteinExistence type="predicted"/>
<evidence type="ECO:0000256" key="1">
    <source>
        <dbReference type="ARBA" id="ARBA00022741"/>
    </source>
</evidence>
<organism evidence="5">
    <name type="scientific">human gut metagenome</name>
    <dbReference type="NCBI Taxonomy" id="408170"/>
    <lineage>
        <taxon>unclassified sequences</taxon>
        <taxon>metagenomes</taxon>
        <taxon>organismal metagenomes</taxon>
    </lineage>
</organism>
<feature type="domain" description="Valyl-tRNA synthetase tRNA-binding arm" evidence="4">
    <location>
        <begin position="2"/>
        <end position="47"/>
    </location>
</feature>